<dbReference type="Proteomes" id="UP001362999">
    <property type="component" value="Unassembled WGS sequence"/>
</dbReference>
<dbReference type="EMBL" id="JAWWNJ010000130">
    <property type="protein sequence ID" value="KAK6987698.1"/>
    <property type="molecule type" value="Genomic_DNA"/>
</dbReference>
<protein>
    <recommendedName>
        <fullName evidence="4">Secreted protein</fullName>
    </recommendedName>
</protein>
<evidence type="ECO:0000256" key="1">
    <source>
        <dbReference type="SAM" id="SignalP"/>
    </source>
</evidence>
<name>A0AAV9ZMQ6_9AGAR</name>
<reference evidence="2 3" key="1">
    <citation type="journal article" date="2024" name="J Genomics">
        <title>Draft genome sequencing and assembly of Favolaschia claudopus CIRM-BRFM 2984 isolated from oak limbs.</title>
        <authorList>
            <person name="Navarro D."/>
            <person name="Drula E."/>
            <person name="Chaduli D."/>
            <person name="Cazenave R."/>
            <person name="Ahrendt S."/>
            <person name="Wang J."/>
            <person name="Lipzen A."/>
            <person name="Daum C."/>
            <person name="Barry K."/>
            <person name="Grigoriev I.V."/>
            <person name="Favel A."/>
            <person name="Rosso M.N."/>
            <person name="Martin F."/>
        </authorList>
    </citation>
    <scope>NUCLEOTIDE SEQUENCE [LARGE SCALE GENOMIC DNA]</scope>
    <source>
        <strain evidence="2 3">CIRM-BRFM 2984</strain>
    </source>
</reference>
<evidence type="ECO:0008006" key="4">
    <source>
        <dbReference type="Google" id="ProtNLM"/>
    </source>
</evidence>
<keyword evidence="3" id="KW-1185">Reference proteome</keyword>
<comment type="caution">
    <text evidence="2">The sequence shown here is derived from an EMBL/GenBank/DDBJ whole genome shotgun (WGS) entry which is preliminary data.</text>
</comment>
<feature type="chain" id="PRO_5043407229" description="Secreted protein" evidence="1">
    <location>
        <begin position="33"/>
        <end position="135"/>
    </location>
</feature>
<accession>A0AAV9ZMQ6</accession>
<evidence type="ECO:0000313" key="3">
    <source>
        <dbReference type="Proteomes" id="UP001362999"/>
    </source>
</evidence>
<keyword evidence="1" id="KW-0732">Signal</keyword>
<gene>
    <name evidence="2" type="ORF">R3P38DRAFT_3230455</name>
</gene>
<sequence length="135" mass="15087">MTRTLFSHTHACFHPVLLSPSVLLSTLFPCQAIPRHIVCRLAVTHASPHRLLATSSFTGSAAFPTYAQHPARRPLDFVVRLGDVTRLRLHNIHVGPQLRRLPVLEGTYEWVGRLNLHILAPGFDAYVRAEASVPR</sequence>
<proteinExistence type="predicted"/>
<evidence type="ECO:0000313" key="2">
    <source>
        <dbReference type="EMBL" id="KAK6987698.1"/>
    </source>
</evidence>
<organism evidence="2 3">
    <name type="scientific">Favolaschia claudopus</name>
    <dbReference type="NCBI Taxonomy" id="2862362"/>
    <lineage>
        <taxon>Eukaryota</taxon>
        <taxon>Fungi</taxon>
        <taxon>Dikarya</taxon>
        <taxon>Basidiomycota</taxon>
        <taxon>Agaricomycotina</taxon>
        <taxon>Agaricomycetes</taxon>
        <taxon>Agaricomycetidae</taxon>
        <taxon>Agaricales</taxon>
        <taxon>Marasmiineae</taxon>
        <taxon>Mycenaceae</taxon>
        <taxon>Favolaschia</taxon>
    </lineage>
</organism>
<dbReference type="AlphaFoldDB" id="A0AAV9ZMQ6"/>
<feature type="signal peptide" evidence="1">
    <location>
        <begin position="1"/>
        <end position="32"/>
    </location>
</feature>